<dbReference type="AlphaFoldDB" id="A0A7K3MB92"/>
<proteinExistence type="predicted"/>
<keyword evidence="2" id="KW-1185">Reference proteome</keyword>
<accession>A0A7K3MB92</accession>
<name>A0A7K3MB92_9ACTN</name>
<evidence type="ECO:0000313" key="1">
    <source>
        <dbReference type="EMBL" id="NDL60420.1"/>
    </source>
</evidence>
<gene>
    <name evidence="1" type="ORF">F7O44_25415</name>
</gene>
<protein>
    <submittedName>
        <fullName evidence="1">Uncharacterized protein</fullName>
    </submittedName>
</protein>
<dbReference type="Proteomes" id="UP000460435">
    <property type="component" value="Unassembled WGS sequence"/>
</dbReference>
<organism evidence="1 2">
    <name type="scientific">Phytoactinopolyspora mesophila</name>
    <dbReference type="NCBI Taxonomy" id="2650750"/>
    <lineage>
        <taxon>Bacteria</taxon>
        <taxon>Bacillati</taxon>
        <taxon>Actinomycetota</taxon>
        <taxon>Actinomycetes</taxon>
        <taxon>Jiangellales</taxon>
        <taxon>Jiangellaceae</taxon>
        <taxon>Phytoactinopolyspora</taxon>
    </lineage>
</organism>
<dbReference type="RefSeq" id="WP_162453141.1">
    <property type="nucleotide sequence ID" value="NZ_WLZY01000012.1"/>
</dbReference>
<comment type="caution">
    <text evidence="1">The sequence shown here is derived from an EMBL/GenBank/DDBJ whole genome shotgun (WGS) entry which is preliminary data.</text>
</comment>
<reference evidence="1 2" key="1">
    <citation type="submission" date="2019-11" db="EMBL/GenBank/DDBJ databases">
        <authorList>
            <person name="Li X.-J."/>
            <person name="Feng X.-M."/>
        </authorList>
    </citation>
    <scope>NUCLEOTIDE SEQUENCE [LARGE SCALE GENOMIC DNA]</scope>
    <source>
        <strain evidence="1 2">XMNu-373</strain>
    </source>
</reference>
<dbReference type="EMBL" id="WLZY01000012">
    <property type="protein sequence ID" value="NDL60420.1"/>
    <property type="molecule type" value="Genomic_DNA"/>
</dbReference>
<sequence>MRGMQEREQPEHVLNRQEVLNHHWPREPQGYRYYEPGIPVQVRIVWEQDGEEFVEGVARCWDPSHVYVEVRDIRNATNGVWVKPHDVYRRLPT</sequence>
<evidence type="ECO:0000313" key="2">
    <source>
        <dbReference type="Proteomes" id="UP000460435"/>
    </source>
</evidence>